<accession>A0A917I0E8</accession>
<keyword evidence="2" id="KW-1185">Reference proteome</keyword>
<evidence type="ECO:0000313" key="1">
    <source>
        <dbReference type="EMBL" id="GGH01487.1"/>
    </source>
</evidence>
<dbReference type="EMBL" id="BMER01000006">
    <property type="protein sequence ID" value="GGH01487.1"/>
    <property type="molecule type" value="Genomic_DNA"/>
</dbReference>
<comment type="caution">
    <text evidence="1">The sequence shown here is derived from an EMBL/GenBank/DDBJ whole genome shotgun (WGS) entry which is preliminary data.</text>
</comment>
<reference evidence="1" key="2">
    <citation type="submission" date="2020-09" db="EMBL/GenBank/DDBJ databases">
        <authorList>
            <person name="Sun Q."/>
            <person name="Zhou Y."/>
        </authorList>
    </citation>
    <scope>NUCLEOTIDE SEQUENCE</scope>
    <source>
        <strain evidence="1">CGMCC 1.12195</strain>
    </source>
</reference>
<dbReference type="GO" id="GO:0003677">
    <property type="term" value="F:DNA binding"/>
    <property type="evidence" value="ECO:0007669"/>
    <property type="project" value="InterPro"/>
</dbReference>
<dbReference type="Gene3D" id="1.10.260.40">
    <property type="entry name" value="lambda repressor-like DNA-binding domains"/>
    <property type="match status" value="1"/>
</dbReference>
<dbReference type="Proteomes" id="UP000660862">
    <property type="component" value="Unassembled WGS sequence"/>
</dbReference>
<reference evidence="1" key="1">
    <citation type="journal article" date="2014" name="Int. J. Syst. Evol. Microbiol.">
        <title>Complete genome sequence of Corynebacterium casei LMG S-19264T (=DSM 44701T), isolated from a smear-ripened cheese.</title>
        <authorList>
            <consortium name="US DOE Joint Genome Institute (JGI-PGF)"/>
            <person name="Walter F."/>
            <person name="Albersmeier A."/>
            <person name="Kalinowski J."/>
            <person name="Ruckert C."/>
        </authorList>
    </citation>
    <scope>NUCLEOTIDE SEQUENCE</scope>
    <source>
        <strain evidence="1">CGMCC 1.12195</strain>
    </source>
</reference>
<dbReference type="AlphaFoldDB" id="A0A917I0E8"/>
<dbReference type="InterPro" id="IPR010982">
    <property type="entry name" value="Lambda_DNA-bd_dom_sf"/>
</dbReference>
<protein>
    <submittedName>
        <fullName evidence="1">Uncharacterized protein</fullName>
    </submittedName>
</protein>
<evidence type="ECO:0000313" key="2">
    <source>
        <dbReference type="Proteomes" id="UP000660862"/>
    </source>
</evidence>
<dbReference type="RefSeq" id="WP_188508092.1">
    <property type="nucleotide sequence ID" value="NZ_BMER01000006.1"/>
</dbReference>
<gene>
    <name evidence="1" type="ORF">GCM10007415_42020</name>
</gene>
<name>A0A917I0E8_9SPHI</name>
<dbReference type="SUPFAM" id="SSF47413">
    <property type="entry name" value="lambda repressor-like DNA-binding domains"/>
    <property type="match status" value="1"/>
</dbReference>
<sequence length="171" mass="19968">MIWKGNLAKIINESGYSDRQIFAWTGISTPVISNMSNQKHDSLKVDQFIKLKLLLKKDHEDFVYEIFGKQYFSSVRKVERPDKLTKLGKILTDQYSYEKLPKKELSRATGLPSSRINYIVEEEDETIKIDELTKIELALERPLGTLVKKRFSKIKLNTQRQYEAALKKLKE</sequence>
<proteinExistence type="predicted"/>
<organism evidence="1 2">
    <name type="scientific">Parapedobacter pyrenivorans</name>
    <dbReference type="NCBI Taxonomy" id="1305674"/>
    <lineage>
        <taxon>Bacteria</taxon>
        <taxon>Pseudomonadati</taxon>
        <taxon>Bacteroidota</taxon>
        <taxon>Sphingobacteriia</taxon>
        <taxon>Sphingobacteriales</taxon>
        <taxon>Sphingobacteriaceae</taxon>
        <taxon>Parapedobacter</taxon>
    </lineage>
</organism>